<dbReference type="InterPro" id="IPR000408">
    <property type="entry name" value="Reg_chr_condens"/>
</dbReference>
<feature type="repeat" description="RCC1" evidence="1">
    <location>
        <begin position="86"/>
        <end position="137"/>
    </location>
</feature>
<dbReference type="PANTHER" id="PTHR45982">
    <property type="entry name" value="REGULATOR OF CHROMOSOME CONDENSATION"/>
    <property type="match status" value="1"/>
</dbReference>
<comment type="caution">
    <text evidence="2">The sequence shown here is derived from an EMBL/GenBank/DDBJ whole genome shotgun (WGS) entry which is preliminary data.</text>
</comment>
<reference evidence="2" key="1">
    <citation type="submission" date="2023-06" db="EMBL/GenBank/DDBJ databases">
        <title>Genome-scale phylogeny and comparative genomics of the fungal order Sordariales.</title>
        <authorList>
            <consortium name="Lawrence Berkeley National Laboratory"/>
            <person name="Hensen N."/>
            <person name="Bonometti L."/>
            <person name="Westerberg I."/>
            <person name="Brannstrom I.O."/>
            <person name="Guillou S."/>
            <person name="Cros-Aarteil S."/>
            <person name="Calhoun S."/>
            <person name="Haridas S."/>
            <person name="Kuo A."/>
            <person name="Mondo S."/>
            <person name="Pangilinan J."/>
            <person name="Riley R."/>
            <person name="Labutti K."/>
            <person name="Andreopoulos B."/>
            <person name="Lipzen A."/>
            <person name="Chen C."/>
            <person name="Yanf M."/>
            <person name="Daum C."/>
            <person name="Ng V."/>
            <person name="Clum A."/>
            <person name="Steindorff A."/>
            <person name="Ohm R."/>
            <person name="Martin F."/>
            <person name="Silar P."/>
            <person name="Natvig D."/>
            <person name="Lalanne C."/>
            <person name="Gautier V."/>
            <person name="Ament-Velasquez S.L."/>
            <person name="Kruys A."/>
            <person name="Hutchinson M.I."/>
            <person name="Powell A.J."/>
            <person name="Barry K."/>
            <person name="Miller A.N."/>
            <person name="Grigoriev I.V."/>
            <person name="Debuchy R."/>
            <person name="Gladieux P."/>
            <person name="Thoren M.H."/>
            <person name="Johannesson H."/>
        </authorList>
    </citation>
    <scope>NUCLEOTIDE SEQUENCE</scope>
    <source>
        <strain evidence="2">SMH4607-1</strain>
    </source>
</reference>
<feature type="repeat" description="RCC1" evidence="1">
    <location>
        <begin position="138"/>
        <end position="198"/>
    </location>
</feature>
<dbReference type="InterPro" id="IPR051553">
    <property type="entry name" value="Ran_GTPase-activating"/>
</dbReference>
<dbReference type="EMBL" id="JAUKUA010000007">
    <property type="protein sequence ID" value="KAK0705361.1"/>
    <property type="molecule type" value="Genomic_DNA"/>
</dbReference>
<dbReference type="InterPro" id="IPR009091">
    <property type="entry name" value="RCC1/BLIP-II"/>
</dbReference>
<proteinExistence type="predicted"/>
<feature type="repeat" description="RCC1" evidence="1">
    <location>
        <begin position="28"/>
        <end position="85"/>
    </location>
</feature>
<dbReference type="PROSITE" id="PS50012">
    <property type="entry name" value="RCC1_3"/>
    <property type="match status" value="3"/>
</dbReference>
<evidence type="ECO:0000256" key="1">
    <source>
        <dbReference type="PROSITE-ProRule" id="PRU00235"/>
    </source>
</evidence>
<dbReference type="GO" id="GO:0005737">
    <property type="term" value="C:cytoplasm"/>
    <property type="evidence" value="ECO:0007669"/>
    <property type="project" value="TreeGrafter"/>
</dbReference>
<dbReference type="Proteomes" id="UP001172102">
    <property type="component" value="Unassembled WGS sequence"/>
</dbReference>
<dbReference type="Gene3D" id="2.130.10.30">
    <property type="entry name" value="Regulator of chromosome condensation 1/beta-lactamase-inhibitor protein II"/>
    <property type="match status" value="1"/>
</dbReference>
<dbReference type="AlphaFoldDB" id="A0AA39ZXA5"/>
<name>A0AA39ZXA5_9PEZI</name>
<keyword evidence="3" id="KW-1185">Reference proteome</keyword>
<organism evidence="2 3">
    <name type="scientific">Lasiosphaeris hirsuta</name>
    <dbReference type="NCBI Taxonomy" id="260670"/>
    <lineage>
        <taxon>Eukaryota</taxon>
        <taxon>Fungi</taxon>
        <taxon>Dikarya</taxon>
        <taxon>Ascomycota</taxon>
        <taxon>Pezizomycotina</taxon>
        <taxon>Sordariomycetes</taxon>
        <taxon>Sordariomycetidae</taxon>
        <taxon>Sordariales</taxon>
        <taxon>Lasiosphaeriaceae</taxon>
        <taxon>Lasiosphaeris</taxon>
    </lineage>
</organism>
<sequence length="200" mass="20676">PSRTFPNFPNIAQLVSFDTGFAALSTTGTVYTWGDERYPACLGREPTAESPAGSPSPVPDLADLPTGPITKLSACGYLLAVLTAGNDLYCWGHPGRTPPSILSHVSVRESPGPVVIDEYDIADVAVGEAHLIALTTSGEVFVLGDNTNGQLGLGPQVTAAAGWTRVSLDSESGKGLSEAKVVVGVAAGPRNSFLIVQNQT</sequence>
<dbReference type="PANTHER" id="PTHR45982:SF1">
    <property type="entry name" value="REGULATOR OF CHROMOSOME CONDENSATION"/>
    <property type="match status" value="1"/>
</dbReference>
<evidence type="ECO:0000313" key="2">
    <source>
        <dbReference type="EMBL" id="KAK0705361.1"/>
    </source>
</evidence>
<accession>A0AA39ZXA5</accession>
<dbReference type="SUPFAM" id="SSF50985">
    <property type="entry name" value="RCC1/BLIP-II"/>
    <property type="match status" value="1"/>
</dbReference>
<gene>
    <name evidence="2" type="ORF">B0H67DRAFT_498216</name>
</gene>
<dbReference type="Pfam" id="PF13540">
    <property type="entry name" value="RCC1_2"/>
    <property type="match status" value="1"/>
</dbReference>
<evidence type="ECO:0000313" key="3">
    <source>
        <dbReference type="Proteomes" id="UP001172102"/>
    </source>
</evidence>
<protein>
    <submittedName>
        <fullName evidence="2">Regulator of chromosome condensation 1/beta-lactamase-inhibitor protein II</fullName>
    </submittedName>
</protein>
<feature type="non-terminal residue" evidence="2">
    <location>
        <position position="1"/>
    </location>
</feature>
<dbReference type="GO" id="GO:0005085">
    <property type="term" value="F:guanyl-nucleotide exchange factor activity"/>
    <property type="evidence" value="ECO:0007669"/>
    <property type="project" value="TreeGrafter"/>
</dbReference>